<protein>
    <recommendedName>
        <fullName evidence="4">Cation-transporting P-type ATPase C-terminal domain-containing protein</fullName>
    </recommendedName>
</protein>
<name>A0ABV2AM05_9EUKA</name>
<dbReference type="Proteomes" id="UP001439008">
    <property type="component" value="Unassembled WGS sequence"/>
</dbReference>
<gene>
    <name evidence="5" type="ORF">MHBO_002192</name>
</gene>
<dbReference type="PANTHER" id="PTHR43294">
    <property type="entry name" value="SODIUM/POTASSIUM-TRANSPORTING ATPASE SUBUNIT ALPHA"/>
    <property type="match status" value="1"/>
</dbReference>
<evidence type="ECO:0000256" key="3">
    <source>
        <dbReference type="SAM" id="Phobius"/>
    </source>
</evidence>
<dbReference type="PANTHER" id="PTHR43294:SF21">
    <property type="entry name" value="CATION TRANSPORTING ATPASE"/>
    <property type="match status" value="1"/>
</dbReference>
<keyword evidence="3" id="KW-0812">Transmembrane</keyword>
<organism evidence="5 6">
    <name type="scientific">Bonamia ostreae</name>
    <dbReference type="NCBI Taxonomy" id="126728"/>
    <lineage>
        <taxon>Eukaryota</taxon>
        <taxon>Sar</taxon>
        <taxon>Rhizaria</taxon>
        <taxon>Endomyxa</taxon>
        <taxon>Ascetosporea</taxon>
        <taxon>Haplosporida</taxon>
        <taxon>Bonamia</taxon>
    </lineage>
</organism>
<proteinExistence type="predicted"/>
<comment type="subcellular location">
    <subcellularLocation>
        <location evidence="1">Cell membrane</location>
        <topology evidence="1">Multi-pass membrane protein</topology>
    </subcellularLocation>
</comment>
<evidence type="ECO:0000313" key="5">
    <source>
        <dbReference type="EMBL" id="MES1920529.1"/>
    </source>
</evidence>
<dbReference type="SUPFAM" id="SSF81665">
    <property type="entry name" value="Calcium ATPase, transmembrane domain M"/>
    <property type="match status" value="1"/>
</dbReference>
<evidence type="ECO:0000313" key="6">
    <source>
        <dbReference type="Proteomes" id="UP001439008"/>
    </source>
</evidence>
<keyword evidence="6" id="KW-1185">Reference proteome</keyword>
<evidence type="ECO:0000256" key="2">
    <source>
        <dbReference type="ARBA" id="ARBA00022475"/>
    </source>
</evidence>
<feature type="transmembrane region" description="Helical" evidence="3">
    <location>
        <begin position="37"/>
        <end position="61"/>
    </location>
</feature>
<keyword evidence="3" id="KW-0472">Membrane</keyword>
<keyword evidence="3" id="KW-1133">Transmembrane helix</keyword>
<dbReference type="InterPro" id="IPR023298">
    <property type="entry name" value="ATPase_P-typ_TM_dom_sf"/>
</dbReference>
<accession>A0ABV2AM05</accession>
<dbReference type="EMBL" id="JBDODL010000722">
    <property type="protein sequence ID" value="MES1920529.1"/>
    <property type="molecule type" value="Genomic_DNA"/>
</dbReference>
<feature type="transmembrane region" description="Helical" evidence="3">
    <location>
        <begin position="195"/>
        <end position="214"/>
    </location>
</feature>
<evidence type="ECO:0000259" key="4">
    <source>
        <dbReference type="Pfam" id="PF00689"/>
    </source>
</evidence>
<keyword evidence="2" id="KW-1003">Cell membrane</keyword>
<feature type="transmembrane region" description="Helical" evidence="3">
    <location>
        <begin position="157"/>
        <end position="183"/>
    </location>
</feature>
<dbReference type="Pfam" id="PF00689">
    <property type="entry name" value="Cation_ATPase_C"/>
    <property type="match status" value="1"/>
</dbReference>
<feature type="domain" description="Cation-transporting P-type ATPase C-terminal" evidence="4">
    <location>
        <begin position="1"/>
        <end position="221"/>
    </location>
</feature>
<reference evidence="5 6" key="1">
    <citation type="journal article" date="2024" name="BMC Biol.">
        <title>Comparative genomics of Ascetosporea gives new insight into the evolutionary basis for animal parasitism in Rhizaria.</title>
        <authorList>
            <person name="Hiltunen Thoren M."/>
            <person name="Onut-Brannstrom I."/>
            <person name="Alfjorden A."/>
            <person name="Peckova H."/>
            <person name="Swords F."/>
            <person name="Hooper C."/>
            <person name="Holzer A.S."/>
            <person name="Bass D."/>
            <person name="Burki F."/>
        </authorList>
    </citation>
    <scope>NUCLEOTIDE SEQUENCE [LARGE SCALE GENOMIC DNA]</scope>
    <source>
        <strain evidence="5">20-A016</strain>
    </source>
</reference>
<evidence type="ECO:0000256" key="1">
    <source>
        <dbReference type="ARBA" id="ARBA00004651"/>
    </source>
</evidence>
<comment type="caution">
    <text evidence="5">The sequence shown here is derived from an EMBL/GenBank/DDBJ whole genome shotgun (WGS) entry which is preliminary data.</text>
</comment>
<dbReference type="InterPro" id="IPR050510">
    <property type="entry name" value="Cation_transp_ATPase_P-type"/>
</dbReference>
<dbReference type="Gene3D" id="1.20.1110.10">
    <property type="entry name" value="Calcium-transporting ATPase, transmembrane domain"/>
    <property type="match status" value="1"/>
</dbReference>
<dbReference type="InterPro" id="IPR006068">
    <property type="entry name" value="ATPase_P-typ_cation-transptr_C"/>
</dbReference>
<sequence>MIPAISMAYEKKEADIMKQPPRNPKTERLVTKSLVSFSYLLVGIFQMLAGMFTYFVVYLFAGFELKQVINLDRNDQFLNCDVADKYLTCSTAKDFSGNYCIYSANPLATRLAKYTVFNMDCNQREIVSDTANASYVLSIIIVQVADVMISKTRRNSVFLQGMGNLIMNIGIAIEFLAISFLIYTPKVNRALSFNNVSVLFWVPPLPFFMGIFGLDEMRKLLIRKDFNGWVKRNTYW</sequence>